<dbReference type="InterPro" id="IPR051678">
    <property type="entry name" value="AGP_Transferase"/>
</dbReference>
<protein>
    <recommendedName>
        <fullName evidence="2">Aminoglycoside phosphotransferase domain-containing protein</fullName>
    </recommendedName>
</protein>
<reference evidence="3" key="2">
    <citation type="submission" date="2020-09" db="EMBL/GenBank/DDBJ databases">
        <title>Reference genome assembly for Australian Ascochyta lentis isolate Al4.</title>
        <authorList>
            <person name="Lee R.C."/>
            <person name="Farfan-Caceres L.M."/>
            <person name="Debler J.W."/>
            <person name="Williams A.H."/>
            <person name="Henares B.M."/>
        </authorList>
    </citation>
    <scope>NUCLEOTIDE SEQUENCE</scope>
    <source>
        <strain evidence="3">Al4</strain>
    </source>
</reference>
<comment type="caution">
    <text evidence="3">The sequence shown here is derived from an EMBL/GenBank/DDBJ whole genome shotgun (WGS) entry which is preliminary data.</text>
</comment>
<evidence type="ECO:0000313" key="4">
    <source>
        <dbReference type="Proteomes" id="UP000651452"/>
    </source>
</evidence>
<proteinExistence type="predicted"/>
<accession>A0A8H7IT61</accession>
<dbReference type="PANTHER" id="PTHR21310">
    <property type="entry name" value="AMINOGLYCOSIDE PHOSPHOTRANSFERASE-RELATED-RELATED"/>
    <property type="match status" value="1"/>
</dbReference>
<dbReference type="InterPro" id="IPR011009">
    <property type="entry name" value="Kinase-like_dom_sf"/>
</dbReference>
<evidence type="ECO:0000313" key="3">
    <source>
        <dbReference type="EMBL" id="KAF9692070.1"/>
    </source>
</evidence>
<evidence type="ECO:0000259" key="2">
    <source>
        <dbReference type="Pfam" id="PF01636"/>
    </source>
</evidence>
<dbReference type="InterPro" id="IPR002575">
    <property type="entry name" value="Aminoglycoside_PTrfase"/>
</dbReference>
<dbReference type="AlphaFoldDB" id="A0A8H7IT61"/>
<dbReference type="Pfam" id="PF01636">
    <property type="entry name" value="APH"/>
    <property type="match status" value="1"/>
</dbReference>
<name>A0A8H7IT61_9PLEO</name>
<dbReference type="Gene3D" id="3.90.1200.10">
    <property type="match status" value="1"/>
</dbReference>
<dbReference type="OrthoDB" id="10003767at2759"/>
<feature type="compositionally biased region" description="Polar residues" evidence="1">
    <location>
        <begin position="81"/>
        <end position="93"/>
    </location>
</feature>
<feature type="compositionally biased region" description="Polar residues" evidence="1">
    <location>
        <begin position="20"/>
        <end position="48"/>
    </location>
</feature>
<evidence type="ECO:0000256" key="1">
    <source>
        <dbReference type="SAM" id="MobiDB-lite"/>
    </source>
</evidence>
<keyword evidence="4" id="KW-1185">Reference proteome</keyword>
<feature type="region of interest" description="Disordered" evidence="1">
    <location>
        <begin position="15"/>
        <end position="49"/>
    </location>
</feature>
<dbReference type="EMBL" id="RZGK01000019">
    <property type="protein sequence ID" value="KAF9692070.1"/>
    <property type="molecule type" value="Genomic_DNA"/>
</dbReference>
<organism evidence="3 4">
    <name type="scientific">Ascochyta lentis</name>
    <dbReference type="NCBI Taxonomy" id="205686"/>
    <lineage>
        <taxon>Eukaryota</taxon>
        <taxon>Fungi</taxon>
        <taxon>Dikarya</taxon>
        <taxon>Ascomycota</taxon>
        <taxon>Pezizomycotina</taxon>
        <taxon>Dothideomycetes</taxon>
        <taxon>Pleosporomycetidae</taxon>
        <taxon>Pleosporales</taxon>
        <taxon>Pleosporineae</taxon>
        <taxon>Didymellaceae</taxon>
        <taxon>Ascochyta</taxon>
    </lineage>
</organism>
<gene>
    <name evidence="3" type="ORF">EKO04_009875</name>
</gene>
<feature type="domain" description="Aminoglycoside phosphotransferase" evidence="2">
    <location>
        <begin position="370"/>
        <end position="408"/>
    </location>
</feature>
<reference evidence="3" key="1">
    <citation type="submission" date="2018-12" db="EMBL/GenBank/DDBJ databases">
        <authorList>
            <person name="Syme R.A."/>
            <person name="Farfan-Caceres L."/>
            <person name="Lichtenzveig J."/>
        </authorList>
    </citation>
    <scope>NUCLEOTIDE SEQUENCE</scope>
    <source>
        <strain evidence="3">Al4</strain>
    </source>
</reference>
<dbReference type="Proteomes" id="UP000651452">
    <property type="component" value="Unassembled WGS sequence"/>
</dbReference>
<dbReference type="SUPFAM" id="SSF56112">
    <property type="entry name" value="Protein kinase-like (PK-like)"/>
    <property type="match status" value="1"/>
</dbReference>
<feature type="region of interest" description="Disordered" evidence="1">
    <location>
        <begin position="70"/>
        <end position="101"/>
    </location>
</feature>
<dbReference type="PANTHER" id="PTHR21310:SF51">
    <property type="entry name" value="AMINOGLYCOSIDE PHOSPHOTRANSFERASE DOMAIN-CONTAINING PROTEIN"/>
    <property type="match status" value="1"/>
</dbReference>
<sequence>MLKQLMGWFLPTSAHKRSKQVTSNRTKPTDISNTQNSPSQDESTSTSLNDRKSSIIKGWCDRLKAKYKNRETSVADEDSTDYSTNGTTVTNNSEYEEDEDHPRCDWKTIDAIPASSYEKLVSHTCTFSGPLKQLKRFAYKKGTYNAVSFIGVLTRDKYDSYVVRVPGHATVEHWTAQDAYMLEREVQTIEYIRKNTSVPVPQIYSHSSWFNNRLHHPFIMMKRLPGKSAYSIWFDDDFGEADPEVNFRFGDLPSHAVEKKRINFLRSLARIMTEINALSFDQIGIPVIPLDCSAPPSIGHTYHWDNTSSDVSTKRPALSSTRDLIRTRPDSLCTPSLFSNDSKAHNRLLGTLKLLDIIFSQPIFHPTPSAPETFTLHHADLDLQNILVDDMGNITGIIDWDRCTTAPRCIGASSAPLFLQKDWMPQYLNNLDTSPYMAFTTHRYRQMYAAALAEQGCADAQFTSKSAMYQAGVLALMDHEGGNVTDFLEKVMRSIPQFRADVDECLVALGMGWPAGEQVLEKEVRKLFEPEMPDMDVLREADVEIAVVEWMLAFEYGIE</sequence>